<dbReference type="Proteomes" id="UP001205601">
    <property type="component" value="Unassembled WGS sequence"/>
</dbReference>
<protein>
    <submittedName>
        <fullName evidence="1">Uncharacterized protein</fullName>
    </submittedName>
</protein>
<gene>
    <name evidence="1" type="ORF">N5I32_01790</name>
</gene>
<accession>A0ABT2NH49</accession>
<proteinExistence type="predicted"/>
<name>A0ABT2NH49_9RHOB</name>
<sequence length="150" mass="16163">MILLSRFREALQAGRDAVANSNTRGIPDDAPTVPDVPAVLALGAECETAEVRAAMRKLGKIAFLITASRDLAQYQTPGLTTEFLPFADADGSTPPDSARLLYAARRLAMICEKWRLGSLYPVGPATAGWLGAMRALNTRLPPEGNQVRLR</sequence>
<evidence type="ECO:0000313" key="2">
    <source>
        <dbReference type="Proteomes" id="UP001205601"/>
    </source>
</evidence>
<evidence type="ECO:0000313" key="1">
    <source>
        <dbReference type="EMBL" id="MCT8328239.1"/>
    </source>
</evidence>
<dbReference type="RefSeq" id="WP_261493678.1">
    <property type="nucleotide sequence ID" value="NZ_JAOCQF010000001.1"/>
</dbReference>
<reference evidence="2" key="1">
    <citation type="submission" date="2023-07" db="EMBL/GenBank/DDBJ databases">
        <title>Defluviimonas sediminis sp. nov., isolated from mangrove sediment.</title>
        <authorList>
            <person name="Liu L."/>
            <person name="Li J."/>
            <person name="Huang Y."/>
            <person name="Pan J."/>
            <person name="Li M."/>
        </authorList>
    </citation>
    <scope>NUCLEOTIDE SEQUENCE [LARGE SCALE GENOMIC DNA]</scope>
    <source>
        <strain evidence="2">FT324</strain>
    </source>
</reference>
<keyword evidence="2" id="KW-1185">Reference proteome</keyword>
<organism evidence="1 2">
    <name type="scientific">Albidovulum sediminis</name>
    <dbReference type="NCBI Taxonomy" id="3066345"/>
    <lineage>
        <taxon>Bacteria</taxon>
        <taxon>Pseudomonadati</taxon>
        <taxon>Pseudomonadota</taxon>
        <taxon>Alphaproteobacteria</taxon>
        <taxon>Rhodobacterales</taxon>
        <taxon>Paracoccaceae</taxon>
        <taxon>Albidovulum</taxon>
    </lineage>
</organism>
<dbReference type="EMBL" id="JAOCQF010000001">
    <property type="protein sequence ID" value="MCT8328239.1"/>
    <property type="molecule type" value="Genomic_DNA"/>
</dbReference>
<comment type="caution">
    <text evidence="1">The sequence shown here is derived from an EMBL/GenBank/DDBJ whole genome shotgun (WGS) entry which is preliminary data.</text>
</comment>